<dbReference type="PANTHER" id="PTHR10241:SF25">
    <property type="entry name" value="TOMOSYN, ISOFORM C"/>
    <property type="match status" value="1"/>
</dbReference>
<dbReference type="GO" id="GO:0006893">
    <property type="term" value="P:Golgi to plasma membrane transport"/>
    <property type="evidence" value="ECO:0007669"/>
    <property type="project" value="TreeGrafter"/>
</dbReference>
<accession>A0AA35QSJ4</accession>
<gene>
    <name evidence="1" type="ORF">GBAR_LOCUS470</name>
</gene>
<proteinExistence type="predicted"/>
<reference evidence="1" key="1">
    <citation type="submission" date="2023-03" db="EMBL/GenBank/DDBJ databases">
        <authorList>
            <person name="Steffen K."/>
            <person name="Cardenas P."/>
        </authorList>
    </citation>
    <scope>NUCLEOTIDE SEQUENCE</scope>
</reference>
<dbReference type="GO" id="GO:0045159">
    <property type="term" value="F:myosin II binding"/>
    <property type="evidence" value="ECO:0007669"/>
    <property type="project" value="TreeGrafter"/>
</dbReference>
<dbReference type="Proteomes" id="UP001174909">
    <property type="component" value="Unassembled WGS sequence"/>
</dbReference>
<dbReference type="EMBL" id="CASHTH010000068">
    <property type="protein sequence ID" value="CAI7990394.1"/>
    <property type="molecule type" value="Genomic_DNA"/>
</dbReference>
<name>A0AA35QSJ4_GEOBA</name>
<dbReference type="AlphaFoldDB" id="A0AA35QSJ4"/>
<protein>
    <submittedName>
        <fullName evidence="1">LLGL scribble cell polarity complex component 2</fullName>
    </submittedName>
</protein>
<dbReference type="GO" id="GO:0005096">
    <property type="term" value="F:GTPase activator activity"/>
    <property type="evidence" value="ECO:0007669"/>
    <property type="project" value="TreeGrafter"/>
</dbReference>
<dbReference type="GO" id="GO:0006887">
    <property type="term" value="P:exocytosis"/>
    <property type="evidence" value="ECO:0007669"/>
    <property type="project" value="TreeGrafter"/>
</dbReference>
<comment type="caution">
    <text evidence="1">The sequence shown here is derived from an EMBL/GenBank/DDBJ whole genome shotgun (WGS) entry which is preliminary data.</text>
</comment>
<dbReference type="GO" id="GO:0005886">
    <property type="term" value="C:plasma membrane"/>
    <property type="evidence" value="ECO:0007669"/>
    <property type="project" value="TreeGrafter"/>
</dbReference>
<evidence type="ECO:0000313" key="2">
    <source>
        <dbReference type="Proteomes" id="UP001174909"/>
    </source>
</evidence>
<organism evidence="1 2">
    <name type="scientific">Geodia barretti</name>
    <name type="common">Barrett's horny sponge</name>
    <dbReference type="NCBI Taxonomy" id="519541"/>
    <lineage>
        <taxon>Eukaryota</taxon>
        <taxon>Metazoa</taxon>
        <taxon>Porifera</taxon>
        <taxon>Demospongiae</taxon>
        <taxon>Heteroscleromorpha</taxon>
        <taxon>Tetractinellida</taxon>
        <taxon>Astrophorina</taxon>
        <taxon>Geodiidae</taxon>
        <taxon>Geodia</taxon>
    </lineage>
</organism>
<evidence type="ECO:0000313" key="1">
    <source>
        <dbReference type="EMBL" id="CAI7990394.1"/>
    </source>
</evidence>
<dbReference type="GO" id="GO:0005737">
    <property type="term" value="C:cytoplasm"/>
    <property type="evidence" value="ECO:0007669"/>
    <property type="project" value="TreeGrafter"/>
</dbReference>
<sequence length="109" mass="12277">MSFSCPSKDEKSKRGQAAVIVLCKQELLAFNLEEPKCPQIRKPYLFSLHSSPITCLRLFEGCSTELYQSLQEVRITSPPPREHVSDMGWPAMGGYVRQAEPTSFDILVT</sequence>
<feature type="non-terminal residue" evidence="1">
    <location>
        <position position="1"/>
    </location>
</feature>
<dbReference type="PANTHER" id="PTHR10241">
    <property type="entry name" value="LETHAL 2 GIANT LARVAE PROTEIN"/>
    <property type="match status" value="1"/>
</dbReference>
<dbReference type="GO" id="GO:0019905">
    <property type="term" value="F:syntaxin binding"/>
    <property type="evidence" value="ECO:0007669"/>
    <property type="project" value="TreeGrafter"/>
</dbReference>
<keyword evidence="2" id="KW-1185">Reference proteome</keyword>